<feature type="domain" description="NADP-dependent oxidoreductase" evidence="1">
    <location>
        <begin position="1"/>
        <end position="234"/>
    </location>
</feature>
<evidence type="ECO:0000259" key="1">
    <source>
        <dbReference type="Pfam" id="PF00248"/>
    </source>
</evidence>
<organism evidence="2">
    <name type="scientific">marine metagenome</name>
    <dbReference type="NCBI Taxonomy" id="408172"/>
    <lineage>
        <taxon>unclassified sequences</taxon>
        <taxon>metagenomes</taxon>
        <taxon>ecological metagenomes</taxon>
    </lineage>
</organism>
<dbReference type="GO" id="GO:0016491">
    <property type="term" value="F:oxidoreductase activity"/>
    <property type="evidence" value="ECO:0007669"/>
    <property type="project" value="InterPro"/>
</dbReference>
<dbReference type="InterPro" id="IPR023210">
    <property type="entry name" value="NADP_OxRdtase_dom"/>
</dbReference>
<gene>
    <name evidence="2" type="ORF">METZ01_LOCUS298120</name>
</gene>
<dbReference type="InterPro" id="IPR036812">
    <property type="entry name" value="NAD(P)_OxRdtase_dom_sf"/>
</dbReference>
<dbReference type="Gene3D" id="3.20.20.100">
    <property type="entry name" value="NADP-dependent oxidoreductase domain"/>
    <property type="match status" value="1"/>
</dbReference>
<feature type="non-terminal residue" evidence="2">
    <location>
        <position position="1"/>
    </location>
</feature>
<dbReference type="AlphaFoldDB" id="A0A382M8T8"/>
<dbReference type="SUPFAM" id="SSF51430">
    <property type="entry name" value="NAD(P)-linked oxidoreductase"/>
    <property type="match status" value="1"/>
</dbReference>
<dbReference type="InterPro" id="IPR020471">
    <property type="entry name" value="AKR"/>
</dbReference>
<dbReference type="PRINTS" id="PR00069">
    <property type="entry name" value="ALDKETRDTASE"/>
</dbReference>
<reference evidence="2" key="1">
    <citation type="submission" date="2018-05" db="EMBL/GenBank/DDBJ databases">
        <authorList>
            <person name="Lanie J.A."/>
            <person name="Ng W.-L."/>
            <person name="Kazmierczak K.M."/>
            <person name="Andrzejewski T.M."/>
            <person name="Davidsen T.M."/>
            <person name="Wayne K.J."/>
            <person name="Tettelin H."/>
            <person name="Glass J.I."/>
            <person name="Rusch D."/>
            <person name="Podicherti R."/>
            <person name="Tsui H.-C.T."/>
            <person name="Winkler M.E."/>
        </authorList>
    </citation>
    <scope>NUCLEOTIDE SEQUENCE</scope>
</reference>
<protein>
    <recommendedName>
        <fullName evidence="1">NADP-dependent oxidoreductase domain-containing protein</fullName>
    </recommendedName>
</protein>
<dbReference type="EMBL" id="UINC01092021">
    <property type="protein sequence ID" value="SVC45266.1"/>
    <property type="molecule type" value="Genomic_DNA"/>
</dbReference>
<dbReference type="GO" id="GO:0005829">
    <property type="term" value="C:cytosol"/>
    <property type="evidence" value="ECO:0007669"/>
    <property type="project" value="TreeGrafter"/>
</dbReference>
<dbReference type="PANTHER" id="PTHR43364">
    <property type="entry name" value="NADH-SPECIFIC METHYLGLYOXAL REDUCTASE-RELATED"/>
    <property type="match status" value="1"/>
</dbReference>
<dbReference type="Pfam" id="PF00248">
    <property type="entry name" value="Aldo_ket_red"/>
    <property type="match status" value="1"/>
</dbReference>
<sequence>FLQTKCGIQLPGDPPGCQQGRYDFSREHILDSVEKSLLRLKTEFIDMLLLHRPDPLLEPEEGANVFEQLKQSGKAKEFGVSNHTPAQMALLQKFLTVPIASNQMEFHLLQSGMLDGGISGSKGPMDPPGLEGTIEYCRLHNIRLQAWSPVSKGLLSGQKYKGKDEKLKERILNCSRKVGEFSKKHKVPAEAIVVAWILHHPARILPVLGSKNPERIKNCAKSLEVHLKREEWYELYCLGRGTNLP</sequence>
<proteinExistence type="predicted"/>
<name>A0A382M8T8_9ZZZZ</name>
<accession>A0A382M8T8</accession>
<dbReference type="PANTHER" id="PTHR43364:SF1">
    <property type="entry name" value="OXIDOREDUCTASE YDHF"/>
    <property type="match status" value="1"/>
</dbReference>
<dbReference type="InterPro" id="IPR050523">
    <property type="entry name" value="AKR_Detox_Biosynth"/>
</dbReference>
<evidence type="ECO:0000313" key="2">
    <source>
        <dbReference type="EMBL" id="SVC45266.1"/>
    </source>
</evidence>